<dbReference type="EMBL" id="KZ503886">
    <property type="protein sequence ID" value="PKU60775.1"/>
    <property type="molecule type" value="Genomic_DNA"/>
</dbReference>
<reference evidence="2 3" key="2">
    <citation type="journal article" date="2017" name="Nature">
        <title>The Apostasia genome and the evolution of orchids.</title>
        <authorList>
            <person name="Zhang G.Q."/>
            <person name="Liu K.W."/>
            <person name="Li Z."/>
            <person name="Lohaus R."/>
            <person name="Hsiao Y.Y."/>
            <person name="Niu S.C."/>
            <person name="Wang J.Y."/>
            <person name="Lin Y.C."/>
            <person name="Xu Q."/>
            <person name="Chen L.J."/>
            <person name="Yoshida K."/>
            <person name="Fujiwara S."/>
            <person name="Wang Z.W."/>
            <person name="Zhang Y.Q."/>
            <person name="Mitsuda N."/>
            <person name="Wang M."/>
            <person name="Liu G.H."/>
            <person name="Pecoraro L."/>
            <person name="Huang H.X."/>
            <person name="Xiao X.J."/>
            <person name="Lin M."/>
            <person name="Wu X.Y."/>
            <person name="Wu W.L."/>
            <person name="Chen Y.Y."/>
            <person name="Chang S.B."/>
            <person name="Sakamoto S."/>
            <person name="Ohme-Takagi M."/>
            <person name="Yagi M."/>
            <person name="Zeng S.J."/>
            <person name="Shen C.Y."/>
            <person name="Yeh C.M."/>
            <person name="Luo Y.B."/>
            <person name="Tsai W.C."/>
            <person name="Van de Peer Y."/>
            <person name="Liu Z.J."/>
        </authorList>
    </citation>
    <scope>NUCLEOTIDE SEQUENCE [LARGE SCALE GENOMIC DNA]</scope>
    <source>
        <tissue evidence="2">The whole plant</tissue>
    </source>
</reference>
<dbReference type="InterPro" id="IPR008906">
    <property type="entry name" value="HATC_C_dom"/>
</dbReference>
<sequence>MRKTCLKRYFSNENERRSDNIELAKFFGYLEDFGDQESLRDRWRIDPKMWWIIHGASAPLLQTIAIKLLGQVSSSSCCERNWSTYSFIQSMKRNKITPQRAEDLVYMHTNLRLLSRKTPTYMEGDNKMWDVAGDGFESLEDMRILEIVTRSLDEPELEVMIFIEDDIETQRQTTEEANPIIPSIE</sequence>
<keyword evidence="3" id="KW-1185">Reference proteome</keyword>
<reference evidence="2 3" key="1">
    <citation type="journal article" date="2016" name="Sci. Rep.">
        <title>The Dendrobium catenatum Lindl. genome sequence provides insights into polysaccharide synthase, floral development and adaptive evolution.</title>
        <authorList>
            <person name="Zhang G.Q."/>
            <person name="Xu Q."/>
            <person name="Bian C."/>
            <person name="Tsai W.C."/>
            <person name="Yeh C.M."/>
            <person name="Liu K.W."/>
            <person name="Yoshida K."/>
            <person name="Zhang L.S."/>
            <person name="Chang S.B."/>
            <person name="Chen F."/>
            <person name="Shi Y."/>
            <person name="Su Y.Y."/>
            <person name="Zhang Y.Q."/>
            <person name="Chen L.J."/>
            <person name="Yin Y."/>
            <person name="Lin M."/>
            <person name="Huang H."/>
            <person name="Deng H."/>
            <person name="Wang Z.W."/>
            <person name="Zhu S.L."/>
            <person name="Zhao X."/>
            <person name="Deng C."/>
            <person name="Niu S.C."/>
            <person name="Huang J."/>
            <person name="Wang M."/>
            <person name="Liu G.H."/>
            <person name="Yang H.J."/>
            <person name="Xiao X.J."/>
            <person name="Hsiao Y.Y."/>
            <person name="Wu W.L."/>
            <person name="Chen Y.Y."/>
            <person name="Mitsuda N."/>
            <person name="Ohme-Takagi M."/>
            <person name="Luo Y.B."/>
            <person name="Van de Peer Y."/>
            <person name="Liu Z.J."/>
        </authorList>
    </citation>
    <scope>NUCLEOTIDE SEQUENCE [LARGE SCALE GENOMIC DNA]</scope>
    <source>
        <tissue evidence="2">The whole plant</tissue>
    </source>
</reference>
<organism evidence="2 3">
    <name type="scientific">Dendrobium catenatum</name>
    <dbReference type="NCBI Taxonomy" id="906689"/>
    <lineage>
        <taxon>Eukaryota</taxon>
        <taxon>Viridiplantae</taxon>
        <taxon>Streptophyta</taxon>
        <taxon>Embryophyta</taxon>
        <taxon>Tracheophyta</taxon>
        <taxon>Spermatophyta</taxon>
        <taxon>Magnoliopsida</taxon>
        <taxon>Liliopsida</taxon>
        <taxon>Asparagales</taxon>
        <taxon>Orchidaceae</taxon>
        <taxon>Epidendroideae</taxon>
        <taxon>Malaxideae</taxon>
        <taxon>Dendrobiinae</taxon>
        <taxon>Dendrobium</taxon>
    </lineage>
</organism>
<gene>
    <name evidence="2" type="ORF">MA16_Dca024951</name>
</gene>
<feature type="domain" description="HAT C-terminal dimerisation" evidence="1">
    <location>
        <begin position="30"/>
        <end position="111"/>
    </location>
</feature>
<accession>A0A2I0VBH2</accession>
<dbReference type="Proteomes" id="UP000233837">
    <property type="component" value="Unassembled WGS sequence"/>
</dbReference>
<dbReference type="GO" id="GO:0046983">
    <property type="term" value="F:protein dimerization activity"/>
    <property type="evidence" value="ECO:0007669"/>
    <property type="project" value="InterPro"/>
</dbReference>
<proteinExistence type="predicted"/>
<dbReference type="SUPFAM" id="SSF53098">
    <property type="entry name" value="Ribonuclease H-like"/>
    <property type="match status" value="1"/>
</dbReference>
<name>A0A2I0VBH2_9ASPA</name>
<evidence type="ECO:0000259" key="1">
    <source>
        <dbReference type="Pfam" id="PF05699"/>
    </source>
</evidence>
<evidence type="ECO:0000313" key="2">
    <source>
        <dbReference type="EMBL" id="PKU60775.1"/>
    </source>
</evidence>
<dbReference type="InterPro" id="IPR012337">
    <property type="entry name" value="RNaseH-like_sf"/>
</dbReference>
<evidence type="ECO:0000313" key="3">
    <source>
        <dbReference type="Proteomes" id="UP000233837"/>
    </source>
</evidence>
<dbReference type="Pfam" id="PF05699">
    <property type="entry name" value="Dimer_Tnp_hAT"/>
    <property type="match status" value="1"/>
</dbReference>
<dbReference type="AlphaFoldDB" id="A0A2I0VBH2"/>
<protein>
    <recommendedName>
        <fullName evidence="1">HAT C-terminal dimerisation domain-containing protein</fullName>
    </recommendedName>
</protein>